<dbReference type="GO" id="GO:0004519">
    <property type="term" value="F:endonuclease activity"/>
    <property type="evidence" value="ECO:0007669"/>
    <property type="project" value="UniProtKB-KW"/>
</dbReference>
<evidence type="ECO:0000313" key="2">
    <source>
        <dbReference type="Proteomes" id="UP001595683"/>
    </source>
</evidence>
<keyword evidence="1" id="KW-0255">Endonuclease</keyword>
<reference evidence="2" key="1">
    <citation type="journal article" date="2019" name="Int. J. Syst. Evol. Microbiol.">
        <title>The Global Catalogue of Microorganisms (GCM) 10K type strain sequencing project: providing services to taxonomists for standard genome sequencing and annotation.</title>
        <authorList>
            <consortium name="The Broad Institute Genomics Platform"/>
            <consortium name="The Broad Institute Genome Sequencing Center for Infectious Disease"/>
            <person name="Wu L."/>
            <person name="Ma J."/>
        </authorList>
    </citation>
    <scope>NUCLEOTIDE SEQUENCE [LARGE SCALE GENOMIC DNA]</scope>
    <source>
        <strain evidence="2">KCTC 42224</strain>
    </source>
</reference>
<dbReference type="EMBL" id="JBHRYE010000011">
    <property type="protein sequence ID" value="MFC3671061.1"/>
    <property type="molecule type" value="Genomic_DNA"/>
</dbReference>
<dbReference type="Gene3D" id="1.10.30.50">
    <property type="match status" value="1"/>
</dbReference>
<evidence type="ECO:0000313" key="1">
    <source>
        <dbReference type="EMBL" id="MFC3671061.1"/>
    </source>
</evidence>
<protein>
    <submittedName>
        <fullName evidence="1">HNH endonuclease</fullName>
    </submittedName>
</protein>
<keyword evidence="2" id="KW-1185">Reference proteome</keyword>
<sequence>MPRDDGAEPACWLCGRPLGRKREWHHPVPKSRGGRDVVPLHPICHRTIHACFDNARLARIGWDRAALSQDAALNRFLGWIANKPPDFHARTAPRR</sequence>
<comment type="caution">
    <text evidence="1">The sequence shown here is derived from an EMBL/GenBank/DDBJ whole genome shotgun (WGS) entry which is preliminary data.</text>
</comment>
<name>A0ABV7V2K7_9SPHN</name>
<dbReference type="RefSeq" id="WP_191322359.1">
    <property type="nucleotide sequence ID" value="NZ_BMZP01000001.1"/>
</dbReference>
<keyword evidence="1" id="KW-0540">Nuclease</keyword>
<keyword evidence="1" id="KW-0378">Hydrolase</keyword>
<proteinExistence type="predicted"/>
<dbReference type="Proteomes" id="UP001595683">
    <property type="component" value="Unassembled WGS sequence"/>
</dbReference>
<organism evidence="1 2">
    <name type="scientific">Novosphingobium pokkalii</name>
    <dbReference type="NCBI Taxonomy" id="1770194"/>
    <lineage>
        <taxon>Bacteria</taxon>
        <taxon>Pseudomonadati</taxon>
        <taxon>Pseudomonadota</taxon>
        <taxon>Alphaproteobacteria</taxon>
        <taxon>Sphingomonadales</taxon>
        <taxon>Sphingomonadaceae</taxon>
        <taxon>Novosphingobium</taxon>
    </lineage>
</organism>
<accession>A0ABV7V2K7</accession>
<gene>
    <name evidence="1" type="ORF">ACFOOT_06460</name>
</gene>